<dbReference type="PRINTS" id="PR00080">
    <property type="entry name" value="SDRFAMILY"/>
</dbReference>
<dbReference type="SUPFAM" id="SSF51735">
    <property type="entry name" value="NAD(P)-binding Rossmann-fold domains"/>
    <property type="match status" value="1"/>
</dbReference>
<comment type="similarity">
    <text evidence="1 4">Belongs to the short-chain dehydrogenases/reductases (SDR) family.</text>
</comment>
<dbReference type="NCBIfam" id="NF009467">
    <property type="entry name" value="PRK12826.1-3"/>
    <property type="match status" value="1"/>
</dbReference>
<evidence type="ECO:0000313" key="6">
    <source>
        <dbReference type="EMBL" id="GHC89818.1"/>
    </source>
</evidence>
<feature type="compositionally biased region" description="Low complexity" evidence="5">
    <location>
        <begin position="9"/>
        <end position="31"/>
    </location>
</feature>
<sequence length="317" mass="33505">MRFGMPYGHPHQPQYPQQSPTTQPQYQQQPPTTQPEPEPQAPSPQSAGRLDGKVAFVTGAAGGLGRSHVRRMAEEGADLVIVDICRSVDTVPYPQSTPEDLREAVEEIQAHGRRVVAREADVRDRGALQQAYDAGLAEFGHIDVVVANAGIAPLLVEDRVEAWHDAIDVNLTGTFHTIEVAIASMVAARRGGSIVIVSSTAGLVGIGGSSNGGLGYAASKHGAVGLMRTYANNLAPHSIRVNSVHPTGVATRMVADPAIAAFVARDPNLSAQGPNALPVRTIEAVDVSNAVLWLASDEARYVTGVTLPIDAGFINRR</sequence>
<dbReference type="NCBIfam" id="TIGR03971">
    <property type="entry name" value="SDR_subfam_1"/>
    <property type="match status" value="1"/>
</dbReference>
<dbReference type="CDD" id="cd05233">
    <property type="entry name" value="SDR_c"/>
    <property type="match status" value="1"/>
</dbReference>
<reference evidence="6" key="1">
    <citation type="journal article" date="2014" name="Int. J. Syst. Evol. Microbiol.">
        <title>Complete genome sequence of Corynebacterium casei LMG S-19264T (=DSM 44701T), isolated from a smear-ripened cheese.</title>
        <authorList>
            <consortium name="US DOE Joint Genome Institute (JGI-PGF)"/>
            <person name="Walter F."/>
            <person name="Albersmeier A."/>
            <person name="Kalinowski J."/>
            <person name="Ruckert C."/>
        </authorList>
    </citation>
    <scope>NUCLEOTIDE SEQUENCE</scope>
    <source>
        <strain evidence="6">JCM 4637</strain>
    </source>
</reference>
<dbReference type="InterPro" id="IPR023985">
    <property type="entry name" value="SDR_subfam_1"/>
</dbReference>
<evidence type="ECO:0000256" key="2">
    <source>
        <dbReference type="ARBA" id="ARBA00023002"/>
    </source>
</evidence>
<dbReference type="InterPro" id="IPR036291">
    <property type="entry name" value="NAD(P)-bd_dom_sf"/>
</dbReference>
<dbReference type="RefSeq" id="WP_229897718.1">
    <property type="nucleotide sequence ID" value="NZ_BMVC01000004.1"/>
</dbReference>
<dbReference type="PRINTS" id="PR00081">
    <property type="entry name" value="GDHRDH"/>
</dbReference>
<keyword evidence="2" id="KW-0560">Oxidoreductase</keyword>
<evidence type="ECO:0000256" key="5">
    <source>
        <dbReference type="SAM" id="MobiDB-lite"/>
    </source>
</evidence>
<dbReference type="EMBL" id="BMVC01000004">
    <property type="protein sequence ID" value="GHC89818.1"/>
    <property type="molecule type" value="Genomic_DNA"/>
</dbReference>
<dbReference type="FunFam" id="3.40.50.720:FF:000084">
    <property type="entry name" value="Short-chain dehydrogenase reductase"/>
    <property type="match status" value="1"/>
</dbReference>
<dbReference type="PROSITE" id="PS00061">
    <property type="entry name" value="ADH_SHORT"/>
    <property type="match status" value="1"/>
</dbReference>
<dbReference type="AlphaFoldDB" id="A0A919C9W8"/>
<organism evidence="6 7">
    <name type="scientific">Streptomyces finlayi</name>
    <dbReference type="NCBI Taxonomy" id="67296"/>
    <lineage>
        <taxon>Bacteria</taxon>
        <taxon>Bacillati</taxon>
        <taxon>Actinomycetota</taxon>
        <taxon>Actinomycetes</taxon>
        <taxon>Kitasatosporales</taxon>
        <taxon>Streptomycetaceae</taxon>
        <taxon>Streptomyces</taxon>
    </lineage>
</organism>
<evidence type="ECO:0000313" key="7">
    <source>
        <dbReference type="Proteomes" id="UP000638353"/>
    </source>
</evidence>
<keyword evidence="3" id="KW-0520">NAD</keyword>
<reference evidence="6" key="2">
    <citation type="submission" date="2020-09" db="EMBL/GenBank/DDBJ databases">
        <authorList>
            <person name="Sun Q."/>
            <person name="Ohkuma M."/>
        </authorList>
    </citation>
    <scope>NUCLEOTIDE SEQUENCE</scope>
    <source>
        <strain evidence="6">JCM 4637</strain>
    </source>
</reference>
<dbReference type="InterPro" id="IPR020904">
    <property type="entry name" value="Sc_DH/Rdtase_CS"/>
</dbReference>
<dbReference type="Gene3D" id="3.40.50.720">
    <property type="entry name" value="NAD(P)-binding Rossmann-like Domain"/>
    <property type="match status" value="1"/>
</dbReference>
<dbReference type="Proteomes" id="UP000638353">
    <property type="component" value="Unassembled WGS sequence"/>
</dbReference>
<dbReference type="Pfam" id="PF00106">
    <property type="entry name" value="adh_short"/>
    <property type="match status" value="1"/>
</dbReference>
<dbReference type="PANTHER" id="PTHR24321">
    <property type="entry name" value="DEHYDROGENASES, SHORT CHAIN"/>
    <property type="match status" value="1"/>
</dbReference>
<comment type="caution">
    <text evidence="6">The sequence shown here is derived from an EMBL/GenBank/DDBJ whole genome shotgun (WGS) entry which is preliminary data.</text>
</comment>
<gene>
    <name evidence="6" type="ORF">GCM10010334_23300</name>
</gene>
<proteinExistence type="inferred from homology"/>
<name>A0A919C9W8_9ACTN</name>
<evidence type="ECO:0000256" key="3">
    <source>
        <dbReference type="ARBA" id="ARBA00023027"/>
    </source>
</evidence>
<accession>A0A919C9W8</accession>
<dbReference type="GO" id="GO:0016491">
    <property type="term" value="F:oxidoreductase activity"/>
    <property type="evidence" value="ECO:0007669"/>
    <property type="project" value="UniProtKB-KW"/>
</dbReference>
<protein>
    <submittedName>
        <fullName evidence="6">Short-chain dehydrogenase/reductase</fullName>
    </submittedName>
</protein>
<dbReference type="InterPro" id="IPR002347">
    <property type="entry name" value="SDR_fam"/>
</dbReference>
<feature type="compositionally biased region" description="Pro residues" evidence="5">
    <location>
        <begin position="32"/>
        <end position="42"/>
    </location>
</feature>
<evidence type="ECO:0000256" key="4">
    <source>
        <dbReference type="RuleBase" id="RU000363"/>
    </source>
</evidence>
<dbReference type="PANTHER" id="PTHR24321:SF8">
    <property type="entry name" value="ESTRADIOL 17-BETA-DEHYDROGENASE 8-RELATED"/>
    <property type="match status" value="1"/>
</dbReference>
<evidence type="ECO:0000256" key="1">
    <source>
        <dbReference type="ARBA" id="ARBA00006484"/>
    </source>
</evidence>
<feature type="region of interest" description="Disordered" evidence="5">
    <location>
        <begin position="1"/>
        <end position="49"/>
    </location>
</feature>